<evidence type="ECO:0000256" key="1">
    <source>
        <dbReference type="SAM" id="SignalP"/>
    </source>
</evidence>
<sequence length="217" mass="23316">MRLVIVPLLCLLCASRAIAQTEAEAAVLPRVIDMLCVDMIEARNGCETFVLLTSESEPDTADLIIFSDRRAQAPQEILGIARNIAFNGPWFGQAPSLSLADDGSVQVLEEQIAIGRSPWTQSLTIDFIDGMFIVSERGHSTYDRATGGGFNCDVDFMTGAWAISADRPDPGSGETVYDVSDSGTIPPAPIALSDWTWTSPLPVPCADALDAWWAVAP</sequence>
<evidence type="ECO:0000313" key="3">
    <source>
        <dbReference type="EMBL" id="QXL89329.1"/>
    </source>
</evidence>
<name>A0A975TZ33_9RHOB</name>
<dbReference type="AlphaFoldDB" id="A0A975TZ33"/>
<gene>
    <name evidence="2" type="ORF">KUL25_07415</name>
    <name evidence="3" type="ORF">KUL25_07420</name>
</gene>
<accession>A0A975TZ33</accession>
<dbReference type="RefSeq" id="WP_257892372.1">
    <property type="nucleotide sequence ID" value="NZ_JAIMBW010000001.1"/>
</dbReference>
<protein>
    <submittedName>
        <fullName evidence="3">Uncharacterized protein</fullName>
    </submittedName>
</protein>
<evidence type="ECO:0000313" key="2">
    <source>
        <dbReference type="EMBL" id="MBY4892591.1"/>
    </source>
</evidence>
<keyword evidence="1" id="KW-0732">Signal</keyword>
<organism evidence="3">
    <name type="scientific">Gymnodinialimonas phycosphaerae</name>
    <dbReference type="NCBI Taxonomy" id="2841589"/>
    <lineage>
        <taxon>Bacteria</taxon>
        <taxon>Pseudomonadati</taxon>
        <taxon>Pseudomonadota</taxon>
        <taxon>Alphaproteobacteria</taxon>
        <taxon>Rhodobacterales</taxon>
        <taxon>Paracoccaceae</taxon>
        <taxon>Gymnodinialimonas</taxon>
    </lineage>
</organism>
<feature type="signal peptide" evidence="1">
    <location>
        <begin position="1"/>
        <end position="19"/>
    </location>
</feature>
<feature type="chain" id="PRO_5037447454" evidence="1">
    <location>
        <begin position="20"/>
        <end position="217"/>
    </location>
</feature>
<reference evidence="3 4" key="1">
    <citation type="submission" date="2021-07" db="EMBL/GenBank/DDBJ databases">
        <title>Karlodiniumbacter phycospheric gen. nov., sp. nov., a phycosphere bacterium isolated from karlodinium veneficum.</title>
        <authorList>
            <person name="Peng Y."/>
            <person name="Jiang L."/>
            <person name="Lee J."/>
        </authorList>
    </citation>
    <scope>NUCLEOTIDE SEQUENCE</scope>
    <source>
        <strain evidence="3 4">N5</strain>
    </source>
</reference>
<dbReference type="Proteomes" id="UP000693972">
    <property type="component" value="Unassembled WGS sequence"/>
</dbReference>
<dbReference type="EMBL" id="CP078073">
    <property type="protein sequence ID" value="QXL89329.1"/>
    <property type="molecule type" value="Genomic_DNA"/>
</dbReference>
<dbReference type="EMBL" id="JAIMBW010000001">
    <property type="protein sequence ID" value="MBY4892591.1"/>
    <property type="molecule type" value="Genomic_DNA"/>
</dbReference>
<proteinExistence type="predicted"/>
<evidence type="ECO:0000313" key="4">
    <source>
        <dbReference type="Proteomes" id="UP000693972"/>
    </source>
</evidence>
<keyword evidence="4" id="KW-1185">Reference proteome</keyword>